<dbReference type="InterPro" id="IPR029479">
    <property type="entry name" value="Nitroreductase"/>
</dbReference>
<sequence length="249" mass="28224">MNQTIETLLSHRSIRKFEDRALSGEQIRTIVESAQAASTSSFIQAYSIIGIKNPETKKKLAELAGNQPYVEENGHFFVFCADLHRHDVLAEMEGVTIDESLESTEKFMVAVIDAALAAQNAVIAAESMGLGAVYIGGLRNSLKEVSELLKTPQRVLPLFGLAVGYPAQNPDKKPRIHFEHVYHEDVYETDENVYKKELKEYNELISEYYRERTSGKRSDTWTGQMASMLSKPTRMYMKEFTETKGFNKR</sequence>
<comment type="similarity">
    <text evidence="1 5">Belongs to the flavin oxidoreductase frp family.</text>
</comment>
<protein>
    <submittedName>
        <fullName evidence="7">NADPH-dependent oxidoreductase</fullName>
    </submittedName>
</protein>
<dbReference type="NCBIfam" id="NF008033">
    <property type="entry name" value="PRK10765.1"/>
    <property type="match status" value="1"/>
</dbReference>
<dbReference type="OrthoDB" id="9775805at2"/>
<evidence type="ECO:0000256" key="2">
    <source>
        <dbReference type="ARBA" id="ARBA00022630"/>
    </source>
</evidence>
<name>A0A084GNT1_METID</name>
<evidence type="ECO:0000256" key="1">
    <source>
        <dbReference type="ARBA" id="ARBA00008366"/>
    </source>
</evidence>
<keyword evidence="8" id="KW-1185">Reference proteome</keyword>
<reference evidence="7 8" key="1">
    <citation type="journal article" date="2005" name="Int. J. Syst. Evol. Microbiol.">
        <title>Bacillus cibi sp. nov., isolated from jeotgal, a traditional Korean fermented seafood.</title>
        <authorList>
            <person name="Yoon J.H."/>
            <person name="Lee C.H."/>
            <person name="Oh T.K."/>
        </authorList>
    </citation>
    <scope>NUCLEOTIDE SEQUENCE [LARGE SCALE GENOMIC DNA]</scope>
    <source>
        <strain evidence="7 8">DSM 16189</strain>
    </source>
</reference>
<accession>A0A084GNT1</accession>
<evidence type="ECO:0000256" key="3">
    <source>
        <dbReference type="ARBA" id="ARBA00022643"/>
    </source>
</evidence>
<evidence type="ECO:0000256" key="4">
    <source>
        <dbReference type="ARBA" id="ARBA00023002"/>
    </source>
</evidence>
<dbReference type="GO" id="GO:0016491">
    <property type="term" value="F:oxidoreductase activity"/>
    <property type="evidence" value="ECO:0007669"/>
    <property type="project" value="UniProtKB-UniRule"/>
</dbReference>
<evidence type="ECO:0000256" key="5">
    <source>
        <dbReference type="PIRNR" id="PIRNR005426"/>
    </source>
</evidence>
<dbReference type="PIRSF" id="PIRSF005426">
    <property type="entry name" value="Frp"/>
    <property type="match status" value="1"/>
</dbReference>
<dbReference type="PANTHER" id="PTHR43425:SF3">
    <property type="entry name" value="NADPH-DEPENDENT OXIDOREDUCTASE"/>
    <property type="match status" value="1"/>
</dbReference>
<comment type="caution">
    <text evidence="7">The sequence shown here is derived from an EMBL/GenBank/DDBJ whole genome shotgun (WGS) entry which is preliminary data.</text>
</comment>
<dbReference type="Pfam" id="PF00881">
    <property type="entry name" value="Nitroreductase"/>
    <property type="match status" value="1"/>
</dbReference>
<dbReference type="EMBL" id="JNVC02000013">
    <property type="protein sequence ID" value="KEZ48993.1"/>
    <property type="molecule type" value="Genomic_DNA"/>
</dbReference>
<dbReference type="AlphaFoldDB" id="A0A084GNT1"/>
<keyword evidence="4 5" id="KW-0560">Oxidoreductase</keyword>
<feature type="domain" description="Nitroreductase" evidence="6">
    <location>
        <begin position="10"/>
        <end position="165"/>
    </location>
</feature>
<gene>
    <name evidence="7" type="ORF">GS18_0216410</name>
</gene>
<dbReference type="CDD" id="cd02146">
    <property type="entry name" value="NfsA-like"/>
    <property type="match status" value="1"/>
</dbReference>
<dbReference type="STRING" id="246786.GS18_0216410"/>
<evidence type="ECO:0000313" key="7">
    <source>
        <dbReference type="EMBL" id="KEZ48993.1"/>
    </source>
</evidence>
<dbReference type="InterPro" id="IPR000415">
    <property type="entry name" value="Nitroreductase-like"/>
</dbReference>
<dbReference type="RefSeq" id="WP_029566547.1">
    <property type="nucleotide sequence ID" value="NZ_CP176757.1"/>
</dbReference>
<dbReference type="Gene3D" id="3.40.109.10">
    <property type="entry name" value="NADH Oxidase"/>
    <property type="match status" value="1"/>
</dbReference>
<keyword evidence="3 5" id="KW-0288">FMN</keyword>
<evidence type="ECO:0000259" key="6">
    <source>
        <dbReference type="Pfam" id="PF00881"/>
    </source>
</evidence>
<organism evidence="7 8">
    <name type="scientific">Metabacillus indicus</name>
    <name type="common">Bacillus indicus</name>
    <dbReference type="NCBI Taxonomy" id="246786"/>
    <lineage>
        <taxon>Bacteria</taxon>
        <taxon>Bacillati</taxon>
        <taxon>Bacillota</taxon>
        <taxon>Bacilli</taxon>
        <taxon>Bacillales</taxon>
        <taxon>Bacillaceae</taxon>
        <taxon>Metabacillus</taxon>
    </lineage>
</organism>
<dbReference type="PANTHER" id="PTHR43425">
    <property type="entry name" value="OXYGEN-INSENSITIVE NADPH NITROREDUCTASE"/>
    <property type="match status" value="1"/>
</dbReference>
<evidence type="ECO:0000313" key="8">
    <source>
        <dbReference type="Proteomes" id="UP000028549"/>
    </source>
</evidence>
<dbReference type="InterPro" id="IPR016446">
    <property type="entry name" value="Flavin_OxRdtase_Frp"/>
</dbReference>
<proteinExistence type="inferred from homology"/>
<keyword evidence="5" id="KW-0521">NADP</keyword>
<dbReference type="SUPFAM" id="SSF55469">
    <property type="entry name" value="FMN-dependent nitroreductase-like"/>
    <property type="match status" value="1"/>
</dbReference>
<keyword evidence="2 5" id="KW-0285">Flavoprotein</keyword>
<dbReference type="Proteomes" id="UP000028549">
    <property type="component" value="Unassembled WGS sequence"/>
</dbReference>